<feature type="repeat" description="PPR" evidence="3">
    <location>
        <begin position="177"/>
        <end position="211"/>
    </location>
</feature>
<dbReference type="FunFam" id="1.25.40.10:FF:000253">
    <property type="entry name" value="Pentatricopeptide repeat-containing protein"/>
    <property type="match status" value="1"/>
</dbReference>
<dbReference type="SUPFAM" id="SSF48452">
    <property type="entry name" value="TPR-like"/>
    <property type="match status" value="1"/>
</dbReference>
<evidence type="ECO:0000256" key="1">
    <source>
        <dbReference type="ARBA" id="ARBA00007626"/>
    </source>
</evidence>
<evidence type="ECO:0000256" key="3">
    <source>
        <dbReference type="PROSITE-ProRule" id="PRU00708"/>
    </source>
</evidence>
<dbReference type="AlphaFoldDB" id="W9QJA5"/>
<dbReference type="Gene3D" id="1.25.40.10">
    <property type="entry name" value="Tetratricopeptide repeat domain"/>
    <property type="match status" value="3"/>
</dbReference>
<dbReference type="FunFam" id="1.25.40.10:FF:000516">
    <property type="entry name" value="Pentatricopeptide repeat-containing protein"/>
    <property type="match status" value="1"/>
</dbReference>
<dbReference type="eggNOG" id="KOG4197">
    <property type="taxonomic scope" value="Eukaryota"/>
</dbReference>
<dbReference type="KEGG" id="mnt:21391422"/>
<comment type="similarity">
    <text evidence="1">Belongs to the PPR family. P subfamily.</text>
</comment>
<dbReference type="PROSITE" id="PS51375">
    <property type="entry name" value="PPR"/>
    <property type="match status" value="3"/>
</dbReference>
<evidence type="ECO:0000313" key="6">
    <source>
        <dbReference type="Proteomes" id="UP000030645"/>
    </source>
</evidence>
<evidence type="ECO:0000256" key="2">
    <source>
        <dbReference type="ARBA" id="ARBA00022737"/>
    </source>
</evidence>
<keyword evidence="2" id="KW-0677">Repeat</keyword>
<organism evidence="5 6">
    <name type="scientific">Morus notabilis</name>
    <dbReference type="NCBI Taxonomy" id="981085"/>
    <lineage>
        <taxon>Eukaryota</taxon>
        <taxon>Viridiplantae</taxon>
        <taxon>Streptophyta</taxon>
        <taxon>Embryophyta</taxon>
        <taxon>Tracheophyta</taxon>
        <taxon>Spermatophyta</taxon>
        <taxon>Magnoliopsida</taxon>
        <taxon>eudicotyledons</taxon>
        <taxon>Gunneridae</taxon>
        <taxon>Pentapetalae</taxon>
        <taxon>rosids</taxon>
        <taxon>fabids</taxon>
        <taxon>Rosales</taxon>
        <taxon>Moraceae</taxon>
        <taxon>Moreae</taxon>
        <taxon>Morus</taxon>
    </lineage>
</organism>
<dbReference type="NCBIfam" id="TIGR00756">
    <property type="entry name" value="PPR"/>
    <property type="match status" value="3"/>
</dbReference>
<dbReference type="GO" id="GO:0003729">
    <property type="term" value="F:mRNA binding"/>
    <property type="evidence" value="ECO:0007669"/>
    <property type="project" value="UniProtKB-ARBA"/>
</dbReference>
<feature type="region of interest" description="Disordered" evidence="4">
    <location>
        <begin position="525"/>
        <end position="546"/>
    </location>
</feature>
<keyword evidence="6" id="KW-1185">Reference proteome</keyword>
<dbReference type="EMBL" id="KE343691">
    <property type="protein sequence ID" value="EXB38379.1"/>
    <property type="molecule type" value="Genomic_DNA"/>
</dbReference>
<dbReference type="OrthoDB" id="1908178at2759"/>
<name>W9QJA5_9ROSA</name>
<feature type="repeat" description="PPR" evidence="3">
    <location>
        <begin position="247"/>
        <end position="277"/>
    </location>
</feature>
<protein>
    <recommendedName>
        <fullName evidence="7">Pentatricopeptide repeat-containing protein</fullName>
    </recommendedName>
</protein>
<dbReference type="GO" id="GO:0005739">
    <property type="term" value="C:mitochondrion"/>
    <property type="evidence" value="ECO:0007669"/>
    <property type="project" value="TreeGrafter"/>
</dbReference>
<evidence type="ECO:0008006" key="7">
    <source>
        <dbReference type="Google" id="ProtNLM"/>
    </source>
</evidence>
<feature type="repeat" description="PPR" evidence="3">
    <location>
        <begin position="388"/>
        <end position="422"/>
    </location>
</feature>
<proteinExistence type="inferred from homology"/>
<dbReference type="Pfam" id="PF13812">
    <property type="entry name" value="PPR_3"/>
    <property type="match status" value="1"/>
</dbReference>
<evidence type="ECO:0000256" key="4">
    <source>
        <dbReference type="SAM" id="MobiDB-lite"/>
    </source>
</evidence>
<dbReference type="Pfam" id="PF01535">
    <property type="entry name" value="PPR"/>
    <property type="match status" value="2"/>
</dbReference>
<dbReference type="InterPro" id="IPR002885">
    <property type="entry name" value="PPR_rpt"/>
</dbReference>
<gene>
    <name evidence="5" type="ORF">L484_008037</name>
</gene>
<accession>W9QJA5</accession>
<dbReference type="InterPro" id="IPR011990">
    <property type="entry name" value="TPR-like_helical_dom_sf"/>
</dbReference>
<dbReference type="STRING" id="981085.W9QJA5"/>
<dbReference type="PANTHER" id="PTHR45717">
    <property type="entry name" value="OS12G0527900 PROTEIN"/>
    <property type="match status" value="1"/>
</dbReference>
<sequence length="546" mass="62532">MILQICLKNPNMNISLSSSISYSRPLPYKAPSFSLSQCSVNHNRRLRLGIFCSISQSQIHSYGTVDYERRPMVKWNAIYKRISLMEKPELGSGTVLSQWEREGRQLSKWELCRVVKELRKYKRFDRALEVYDWMNNRGERFRLSSSDAAIQLDLIGKVRGISSAENFFLSLSDTSKDRRIYGALLNAYVQARMKEKAESLLDRMRGKGYAIHSLPFNVMMTLYMNLKEYKKVDAMVSEMMDKNIQLDVYSYNIWLSCCGSQGSAEGMEQVFEQMQQDKSINPNWTTFSTMATMYIKMGQFQKAEECLRKVESRITGRDRIPYHYLLSLYGSVGNKEEIYRVWKVYKAIFPSIPNLGYHAIISSLLRIGDIEGAENIYNEWLPVKSSYDPRIANLFMSYYVRNGNLEKATSLVDHIIEVGGKPNSATWEILAAGHTGERRISEALSYWKEAFAAEGAKNWRPKPVNVSAFLDLCEQEADLECKEVLVGLLREAGYLKDQSYASFVGFSHEAINDNGITSVDVSFENDNDENKDDESGILFNQLQGSP</sequence>
<dbReference type="PANTHER" id="PTHR45717:SF3">
    <property type="entry name" value="OS04G0544400 PROTEIN"/>
    <property type="match status" value="1"/>
</dbReference>
<evidence type="ECO:0000313" key="5">
    <source>
        <dbReference type="EMBL" id="EXB38379.1"/>
    </source>
</evidence>
<reference evidence="6" key="1">
    <citation type="submission" date="2013-01" db="EMBL/GenBank/DDBJ databases">
        <title>Draft Genome Sequence of a Mulberry Tree, Morus notabilis C.K. Schneid.</title>
        <authorList>
            <person name="He N."/>
            <person name="Zhao S."/>
        </authorList>
    </citation>
    <scope>NUCLEOTIDE SEQUENCE</scope>
</reference>
<dbReference type="Proteomes" id="UP000030645">
    <property type="component" value="Unassembled WGS sequence"/>
</dbReference>